<dbReference type="RefSeq" id="WP_355663069.1">
    <property type="nucleotide sequence ID" value="NZ_JBEXRX010000004.1"/>
</dbReference>
<proteinExistence type="predicted"/>
<reference evidence="3 4" key="1">
    <citation type="submission" date="2024-06" db="EMBL/GenBank/DDBJ databases">
        <title>The Natural Products Discovery Center: Release of the First 8490 Sequenced Strains for Exploring Actinobacteria Biosynthetic Diversity.</title>
        <authorList>
            <person name="Kalkreuter E."/>
            <person name="Kautsar S.A."/>
            <person name="Yang D."/>
            <person name="Bader C.D."/>
            <person name="Teijaro C.N."/>
            <person name="Fluegel L."/>
            <person name="Davis C.M."/>
            <person name="Simpson J.R."/>
            <person name="Lauterbach L."/>
            <person name="Steele A.D."/>
            <person name="Gui C."/>
            <person name="Meng S."/>
            <person name="Li G."/>
            <person name="Viehrig K."/>
            <person name="Ye F."/>
            <person name="Su P."/>
            <person name="Kiefer A.F."/>
            <person name="Nichols A."/>
            <person name="Cepeda A.J."/>
            <person name="Yan W."/>
            <person name="Fan B."/>
            <person name="Jiang Y."/>
            <person name="Adhikari A."/>
            <person name="Zheng C.-J."/>
            <person name="Schuster L."/>
            <person name="Cowan T.M."/>
            <person name="Smanski M.J."/>
            <person name="Chevrette M.G."/>
            <person name="De Carvalho L.P.S."/>
            <person name="Shen B."/>
        </authorList>
    </citation>
    <scope>NUCLEOTIDE SEQUENCE [LARGE SCALE GENOMIC DNA]</scope>
    <source>
        <strain evidence="3 4">NPDC006286</strain>
    </source>
</reference>
<evidence type="ECO:0000313" key="3">
    <source>
        <dbReference type="EMBL" id="MEU0150903.1"/>
    </source>
</evidence>
<keyword evidence="2" id="KW-0472">Membrane</keyword>
<name>A0ABV2VDN0_9ACTN</name>
<evidence type="ECO:0000256" key="2">
    <source>
        <dbReference type="SAM" id="Phobius"/>
    </source>
</evidence>
<keyword evidence="2" id="KW-1133">Transmembrane helix</keyword>
<sequence>MKWSDAIGPLVGAVSALLAVALGAWWQGRSSVKLVRIQAEEADRVRHAQAEEAERVRQEQAEEAERVRQSQSRHEQLMSLFDDKRASYVHLLTVASNLGEARSELLEDRRLPFGPEAFLDQTLEQRDKDASDDVDAALSMIEILAPREVYDAAVQLCAAELAGRFYGGRVERSYFIGYVRRDLGTEPTPGG</sequence>
<organism evidence="3 4">
    <name type="scientific">Micromonospora fulviviridis</name>
    <dbReference type="NCBI Taxonomy" id="47860"/>
    <lineage>
        <taxon>Bacteria</taxon>
        <taxon>Bacillati</taxon>
        <taxon>Actinomycetota</taxon>
        <taxon>Actinomycetes</taxon>
        <taxon>Micromonosporales</taxon>
        <taxon>Micromonosporaceae</taxon>
        <taxon>Micromonospora</taxon>
    </lineage>
</organism>
<evidence type="ECO:0008006" key="5">
    <source>
        <dbReference type="Google" id="ProtNLM"/>
    </source>
</evidence>
<accession>A0ABV2VDN0</accession>
<gene>
    <name evidence="3" type="ORF">ABZ071_03055</name>
</gene>
<evidence type="ECO:0000313" key="4">
    <source>
        <dbReference type="Proteomes" id="UP001550348"/>
    </source>
</evidence>
<dbReference type="Proteomes" id="UP001550348">
    <property type="component" value="Unassembled WGS sequence"/>
</dbReference>
<feature type="region of interest" description="Disordered" evidence="1">
    <location>
        <begin position="50"/>
        <end position="71"/>
    </location>
</feature>
<keyword evidence="4" id="KW-1185">Reference proteome</keyword>
<keyword evidence="2" id="KW-0812">Transmembrane</keyword>
<dbReference type="EMBL" id="JBEXRX010000004">
    <property type="protein sequence ID" value="MEU0150903.1"/>
    <property type="molecule type" value="Genomic_DNA"/>
</dbReference>
<feature type="transmembrane region" description="Helical" evidence="2">
    <location>
        <begin position="6"/>
        <end position="26"/>
    </location>
</feature>
<protein>
    <recommendedName>
        <fullName evidence="5">Secreted protein</fullName>
    </recommendedName>
</protein>
<evidence type="ECO:0000256" key="1">
    <source>
        <dbReference type="SAM" id="MobiDB-lite"/>
    </source>
</evidence>
<comment type="caution">
    <text evidence="3">The sequence shown here is derived from an EMBL/GenBank/DDBJ whole genome shotgun (WGS) entry which is preliminary data.</text>
</comment>